<dbReference type="Proteomes" id="UP001501490">
    <property type="component" value="Unassembled WGS sequence"/>
</dbReference>
<reference evidence="2" key="1">
    <citation type="journal article" date="2019" name="Int. J. Syst. Evol. Microbiol.">
        <title>The Global Catalogue of Microorganisms (GCM) 10K type strain sequencing project: providing services to taxonomists for standard genome sequencing and annotation.</title>
        <authorList>
            <consortium name="The Broad Institute Genomics Platform"/>
            <consortium name="The Broad Institute Genome Sequencing Center for Infectious Disease"/>
            <person name="Wu L."/>
            <person name="Ma J."/>
        </authorList>
    </citation>
    <scope>NUCLEOTIDE SEQUENCE [LARGE SCALE GENOMIC DNA]</scope>
    <source>
        <strain evidence="2">JCM 16929</strain>
    </source>
</reference>
<evidence type="ECO:0000313" key="1">
    <source>
        <dbReference type="EMBL" id="GAA3614764.1"/>
    </source>
</evidence>
<gene>
    <name evidence="1" type="ORF">GCM10022236_15860</name>
</gene>
<evidence type="ECO:0000313" key="2">
    <source>
        <dbReference type="Proteomes" id="UP001501490"/>
    </source>
</evidence>
<organism evidence="1 2">
    <name type="scientific">Microlunatus ginsengisoli</name>
    <dbReference type="NCBI Taxonomy" id="363863"/>
    <lineage>
        <taxon>Bacteria</taxon>
        <taxon>Bacillati</taxon>
        <taxon>Actinomycetota</taxon>
        <taxon>Actinomycetes</taxon>
        <taxon>Propionibacteriales</taxon>
        <taxon>Propionibacteriaceae</taxon>
        <taxon>Microlunatus</taxon>
    </lineage>
</organism>
<proteinExistence type="predicted"/>
<name>A0ABP6ZQI0_9ACTN</name>
<evidence type="ECO:0008006" key="3">
    <source>
        <dbReference type="Google" id="ProtNLM"/>
    </source>
</evidence>
<keyword evidence="2" id="KW-1185">Reference proteome</keyword>
<dbReference type="Gene3D" id="3.20.20.150">
    <property type="entry name" value="Divalent-metal-dependent TIM barrel enzymes"/>
    <property type="match status" value="1"/>
</dbReference>
<dbReference type="RefSeq" id="WP_344803142.1">
    <property type="nucleotide sequence ID" value="NZ_BAABAB010000010.1"/>
</dbReference>
<dbReference type="EMBL" id="BAABAB010000010">
    <property type="protein sequence ID" value="GAA3614764.1"/>
    <property type="molecule type" value="Genomic_DNA"/>
</dbReference>
<sequence length="365" mass="38994">MPSPAAVAVRGLFQRRIAGDEALLGLAALRFRQAGMGAELYADAPEDLERVLRFVPPSGVLPTVHLDRRLDVLTIDGRETVSAFARRFAGRVAGLVVHDRPAMAERLDATALALRAIGERSGEHGPMIFLEFAGGLAPPRFVDLAAMIADEPRASVCVDVGHVGIRQARLAISEALGSAGAPALWDPDLARVIDPIVAATSSALPAVTDLIDALGAIDKPVHVHLHDGHPLTPGLADHLSFLSRVPIPFEHEGRYALSPLYGPGGLATILSHAQRMRAQPSYTLEIHQVEGRLALQDARPMFAHWVDLTNAERMNYWLSVLAENHLLASTLLSDPVLADVLADPVLADPVLSDPVLVDGPPVAPR</sequence>
<dbReference type="InterPro" id="IPR036237">
    <property type="entry name" value="Xyl_isomerase-like_sf"/>
</dbReference>
<dbReference type="SUPFAM" id="SSF51658">
    <property type="entry name" value="Xylose isomerase-like"/>
    <property type="match status" value="1"/>
</dbReference>
<accession>A0ABP6ZQI0</accession>
<comment type="caution">
    <text evidence="1">The sequence shown here is derived from an EMBL/GenBank/DDBJ whole genome shotgun (WGS) entry which is preliminary data.</text>
</comment>
<protein>
    <recommendedName>
        <fullName evidence="3">TIM barrel protein</fullName>
    </recommendedName>
</protein>